<keyword evidence="1" id="KW-0472">Membrane</keyword>
<dbReference type="Pfam" id="PF12730">
    <property type="entry name" value="ABC2_membrane_4"/>
    <property type="match status" value="1"/>
</dbReference>
<keyword evidence="1" id="KW-1133">Transmembrane helix</keyword>
<dbReference type="GO" id="GO:0005886">
    <property type="term" value="C:plasma membrane"/>
    <property type="evidence" value="ECO:0007669"/>
    <property type="project" value="UniProtKB-SubCell"/>
</dbReference>
<proteinExistence type="predicted"/>
<organism evidence="2 3">
    <name type="scientific">Gemella sanguinis</name>
    <dbReference type="NCBI Taxonomy" id="84135"/>
    <lineage>
        <taxon>Bacteria</taxon>
        <taxon>Bacillati</taxon>
        <taxon>Bacillota</taxon>
        <taxon>Bacilli</taxon>
        <taxon>Bacillales</taxon>
        <taxon>Gemellaceae</taxon>
        <taxon>Gemella</taxon>
    </lineage>
</organism>
<reference evidence="2 3" key="1">
    <citation type="submission" date="2017-09" db="EMBL/GenBank/DDBJ databases">
        <title>Bacterial strain isolated from the female urinary microbiota.</title>
        <authorList>
            <person name="Thomas-White K."/>
            <person name="Kumar N."/>
            <person name="Forster S."/>
            <person name="Putonti C."/>
            <person name="Lawley T."/>
            <person name="Wolfe A.J."/>
        </authorList>
    </citation>
    <scope>NUCLEOTIDE SEQUENCE [LARGE SCALE GENOMIC DNA]</scope>
    <source>
        <strain evidence="2 3">UMB0186</strain>
    </source>
</reference>
<feature type="transmembrane region" description="Helical" evidence="1">
    <location>
        <begin position="154"/>
        <end position="178"/>
    </location>
</feature>
<evidence type="ECO:0000313" key="3">
    <source>
        <dbReference type="Proteomes" id="UP000235670"/>
    </source>
</evidence>
<dbReference type="GO" id="GO:0140359">
    <property type="term" value="F:ABC-type transporter activity"/>
    <property type="evidence" value="ECO:0007669"/>
    <property type="project" value="InterPro"/>
</dbReference>
<feature type="transmembrane region" description="Helical" evidence="1">
    <location>
        <begin position="247"/>
        <end position="265"/>
    </location>
</feature>
<feature type="transmembrane region" description="Helical" evidence="1">
    <location>
        <begin position="185"/>
        <end position="206"/>
    </location>
</feature>
<name>A0A2N6SDQ7_9BACL</name>
<keyword evidence="1" id="KW-0812">Transmembrane</keyword>
<feature type="transmembrane region" description="Helical" evidence="1">
    <location>
        <begin position="12"/>
        <end position="33"/>
    </location>
</feature>
<dbReference type="PANTHER" id="PTHR37305:SF1">
    <property type="entry name" value="MEMBRANE PROTEIN"/>
    <property type="match status" value="1"/>
</dbReference>
<sequence length="274" mass="31004">MKLLINEFIKDYRKVTTWIYMLVTMGLIGLVQYINSLNLDNDGFSKAESLADITNGATGIASIFALIMLANNLSQEYSKGTIKFLYTKPVSRSAILTAKIVLGFINYIIFAVIGTVFKYVFTNIVLNKGSYDLSLLNEKLADGYFGRTVYQQLAIVNLTGLAVMIFYIAMVVLVCVVFKTQILSLVLVMISVFGGTIIQGLTVLIVDKFEWVKYHMFNVPLFQLFYATEDNRYLVKNTFKFENVNSLLIMLIAYSAIFFIVSYVINSRRDITID</sequence>
<dbReference type="AlphaFoldDB" id="A0A2N6SDQ7"/>
<comment type="caution">
    <text evidence="2">The sequence shown here is derived from an EMBL/GenBank/DDBJ whole genome shotgun (WGS) entry which is preliminary data.</text>
</comment>
<dbReference type="Proteomes" id="UP000235670">
    <property type="component" value="Unassembled WGS sequence"/>
</dbReference>
<dbReference type="OrthoDB" id="8613028at2"/>
<gene>
    <name evidence="2" type="ORF">CJ218_06690</name>
</gene>
<evidence type="ECO:0008006" key="4">
    <source>
        <dbReference type="Google" id="ProtNLM"/>
    </source>
</evidence>
<feature type="transmembrane region" description="Helical" evidence="1">
    <location>
        <begin position="53"/>
        <end position="73"/>
    </location>
</feature>
<feature type="transmembrane region" description="Helical" evidence="1">
    <location>
        <begin position="94"/>
        <end position="121"/>
    </location>
</feature>
<dbReference type="RefSeq" id="WP_102190064.1">
    <property type="nucleotide sequence ID" value="NZ_JAPWBY010000002.1"/>
</dbReference>
<protein>
    <recommendedName>
        <fullName evidence="4">ABC transporter permease</fullName>
    </recommendedName>
</protein>
<dbReference type="STRING" id="84135.GCA_001052115_00611"/>
<evidence type="ECO:0000313" key="2">
    <source>
        <dbReference type="EMBL" id="PMC52082.1"/>
    </source>
</evidence>
<dbReference type="EMBL" id="PNGT01000007">
    <property type="protein sequence ID" value="PMC52082.1"/>
    <property type="molecule type" value="Genomic_DNA"/>
</dbReference>
<evidence type="ECO:0000256" key="1">
    <source>
        <dbReference type="SAM" id="Phobius"/>
    </source>
</evidence>
<accession>A0A2N6SDQ7</accession>
<dbReference type="PANTHER" id="PTHR37305">
    <property type="entry name" value="INTEGRAL MEMBRANE PROTEIN-RELATED"/>
    <property type="match status" value="1"/>
</dbReference>